<dbReference type="Proteomes" id="UP000661163">
    <property type="component" value="Unassembled WGS sequence"/>
</dbReference>
<dbReference type="RefSeq" id="WP_130682067.1">
    <property type="nucleotide sequence ID" value="NZ_CP071678.1"/>
</dbReference>
<evidence type="ECO:0000256" key="1">
    <source>
        <dbReference type="SAM" id="Phobius"/>
    </source>
</evidence>
<organism evidence="2 5">
    <name type="scientific">Rhizobium ruizarguesonis</name>
    <dbReference type="NCBI Taxonomy" id="2081791"/>
    <lineage>
        <taxon>Bacteria</taxon>
        <taxon>Pseudomonadati</taxon>
        <taxon>Pseudomonadota</taxon>
        <taxon>Alphaproteobacteria</taxon>
        <taxon>Hyphomicrobiales</taxon>
        <taxon>Rhizobiaceae</taxon>
        <taxon>Rhizobium/Agrobacterium group</taxon>
        <taxon>Rhizobium</taxon>
    </lineage>
</organism>
<feature type="transmembrane region" description="Helical" evidence="1">
    <location>
        <begin position="35"/>
        <end position="53"/>
    </location>
</feature>
<comment type="caution">
    <text evidence="2">The sequence shown here is derived from an EMBL/GenBank/DDBJ whole genome shotgun (WGS) entry which is preliminary data.</text>
</comment>
<reference evidence="2 5" key="2">
    <citation type="submission" date="2019-12" db="EMBL/GenBank/DDBJ databases">
        <title>Rhizobium genotypes associated with high levels of biological nitrogen fixation by grain legumes in a temperate-maritime cropping system.</title>
        <authorList>
            <person name="Maluk M."/>
            <person name="Francesc Ferrando Molina F."/>
            <person name="Lopez Del Egido L."/>
            <person name="Lafos M."/>
            <person name="Langarica-Fuentes A."/>
            <person name="Gebre Yohannes G."/>
            <person name="Young M.W."/>
            <person name="Martin P."/>
            <person name="Gantlett R."/>
            <person name="Kenicer G."/>
            <person name="Hawes C."/>
            <person name="Begg G.S."/>
            <person name="Quilliam R.S."/>
            <person name="Squire G.R."/>
            <person name="Poole P.S."/>
            <person name="Young P.W."/>
            <person name="Iannetta P.M."/>
            <person name="James E.K."/>
        </authorList>
    </citation>
    <scope>NUCLEOTIDE SEQUENCE [LARGE SCALE GENOMIC DNA]</scope>
    <source>
        <strain evidence="2 5">JHI985</strain>
    </source>
</reference>
<dbReference type="GeneID" id="84670746"/>
<accession>A0AAE4YP12</accession>
<sequence length="93" mass="10394">MPEPERTRTVPTQKVDASPARSFDWPKIRRYTKNATLALLISIKLAVVIIYVLRLNASHSFQEYTPPIAMMAALSFFIVAALWLAGMKLSGSD</sequence>
<evidence type="ECO:0000313" key="2">
    <source>
        <dbReference type="EMBL" id="NEI48196.1"/>
    </source>
</evidence>
<evidence type="ECO:0000313" key="4">
    <source>
        <dbReference type="Proteomes" id="UP000291892"/>
    </source>
</evidence>
<reference evidence="3 4" key="1">
    <citation type="submission" date="2019-02" db="EMBL/GenBank/DDBJ databases">
        <title>The genomic architecture of introgression among sibling species of bacteria.</title>
        <authorList>
            <person name="Cavassim M.I.A."/>
            <person name="Moeskjaer S."/>
            <person name="Moslemi C."/>
            <person name="Fields B."/>
            <person name="Bachmann A."/>
            <person name="Vilhjalmsson B."/>
            <person name="Schierup M.H."/>
            <person name="Young J.P.W."/>
            <person name="Andersen S.U."/>
        </authorList>
    </citation>
    <scope>NUCLEOTIDE SEQUENCE [LARGE SCALE GENOMIC DNA]</scope>
    <source>
        <strain evidence="3 4">SM42</strain>
    </source>
</reference>
<dbReference type="Proteomes" id="UP000291892">
    <property type="component" value="Unassembled WGS sequence"/>
</dbReference>
<keyword evidence="1" id="KW-1133">Transmembrane helix</keyword>
<protein>
    <submittedName>
        <fullName evidence="2">Uncharacterized protein</fullName>
    </submittedName>
</protein>
<feature type="transmembrane region" description="Helical" evidence="1">
    <location>
        <begin position="65"/>
        <end position="85"/>
    </location>
</feature>
<name>A0AAE4YP12_9HYPH</name>
<keyword evidence="1" id="KW-0812">Transmembrane</keyword>
<dbReference type="EMBL" id="SIKX01000001">
    <property type="protein sequence ID" value="TBF19722.1"/>
    <property type="molecule type" value="Genomic_DNA"/>
</dbReference>
<evidence type="ECO:0000313" key="3">
    <source>
        <dbReference type="EMBL" id="TBF19722.1"/>
    </source>
</evidence>
<dbReference type="EMBL" id="WUFC01000007">
    <property type="protein sequence ID" value="NEI48196.1"/>
    <property type="molecule type" value="Genomic_DNA"/>
</dbReference>
<proteinExistence type="predicted"/>
<dbReference type="AlphaFoldDB" id="A0AAE4YP12"/>
<keyword evidence="1" id="KW-0472">Membrane</keyword>
<gene>
    <name evidence="3" type="ORF">ELG94_16015</name>
    <name evidence="2" type="ORF">GR217_10875</name>
</gene>
<evidence type="ECO:0000313" key="5">
    <source>
        <dbReference type="Proteomes" id="UP000661163"/>
    </source>
</evidence>